<organism evidence="2 3">
    <name type="scientific">Candidatus Magnetoglobus multicellularis str. Araruama</name>
    <dbReference type="NCBI Taxonomy" id="890399"/>
    <lineage>
        <taxon>Bacteria</taxon>
        <taxon>Pseudomonadati</taxon>
        <taxon>Thermodesulfobacteriota</taxon>
        <taxon>Desulfobacteria</taxon>
        <taxon>Desulfobacterales</taxon>
        <taxon>Desulfobacteraceae</taxon>
        <taxon>Candidatus Magnetoglobus</taxon>
    </lineage>
</organism>
<evidence type="ECO:0000313" key="3">
    <source>
        <dbReference type="Proteomes" id="UP000189670"/>
    </source>
</evidence>
<dbReference type="PANTHER" id="PTHR24362:SF309">
    <property type="entry name" value="PROTEIN KINASE DOMAIN-CONTAINING PROTEIN"/>
    <property type="match status" value="1"/>
</dbReference>
<evidence type="ECO:0000313" key="2">
    <source>
        <dbReference type="EMBL" id="ETR74043.1"/>
    </source>
</evidence>
<proteinExistence type="predicted"/>
<name>A0A1V1PH27_9BACT</name>
<dbReference type="InterPro" id="IPR011009">
    <property type="entry name" value="Kinase-like_dom_sf"/>
</dbReference>
<dbReference type="EMBL" id="ATBP01000024">
    <property type="protein sequence ID" value="ETR74043.1"/>
    <property type="molecule type" value="Genomic_DNA"/>
</dbReference>
<dbReference type="PROSITE" id="PS50011">
    <property type="entry name" value="PROTEIN_KINASE_DOM"/>
    <property type="match status" value="1"/>
</dbReference>
<accession>A0A1V1PH27</accession>
<dbReference type="Pfam" id="PF00069">
    <property type="entry name" value="Pkinase"/>
    <property type="match status" value="1"/>
</dbReference>
<dbReference type="GO" id="GO:0005524">
    <property type="term" value="F:ATP binding"/>
    <property type="evidence" value="ECO:0007669"/>
    <property type="project" value="InterPro"/>
</dbReference>
<gene>
    <name evidence="2" type="ORF">OMM_00480</name>
</gene>
<reference evidence="3" key="1">
    <citation type="submission" date="2012-11" db="EMBL/GenBank/DDBJ databases">
        <authorList>
            <person name="Lucero-Rivera Y.E."/>
            <person name="Tovar-Ramirez D."/>
        </authorList>
    </citation>
    <scope>NUCLEOTIDE SEQUENCE [LARGE SCALE GENOMIC DNA]</scope>
    <source>
        <strain evidence="3">Araruama</strain>
    </source>
</reference>
<dbReference type="GO" id="GO:0004672">
    <property type="term" value="F:protein kinase activity"/>
    <property type="evidence" value="ECO:0007669"/>
    <property type="project" value="InterPro"/>
</dbReference>
<dbReference type="Gene3D" id="1.10.510.10">
    <property type="entry name" value="Transferase(Phosphotransferase) domain 1"/>
    <property type="match status" value="1"/>
</dbReference>
<protein>
    <recommendedName>
        <fullName evidence="1">Protein kinase domain-containing protein</fullName>
    </recommendedName>
</protein>
<dbReference type="SMART" id="SM00220">
    <property type="entry name" value="S_TKc"/>
    <property type="match status" value="1"/>
</dbReference>
<dbReference type="Proteomes" id="UP000189670">
    <property type="component" value="Unassembled WGS sequence"/>
</dbReference>
<dbReference type="InterPro" id="IPR000719">
    <property type="entry name" value="Prot_kinase_dom"/>
</dbReference>
<evidence type="ECO:0000259" key="1">
    <source>
        <dbReference type="PROSITE" id="PS50011"/>
    </source>
</evidence>
<dbReference type="PANTHER" id="PTHR24362">
    <property type="entry name" value="SERINE/THREONINE-PROTEIN KINASE NEK"/>
    <property type="match status" value="1"/>
</dbReference>
<dbReference type="AlphaFoldDB" id="A0A1V1PH27"/>
<feature type="domain" description="Protein kinase" evidence="1">
    <location>
        <begin position="1"/>
        <end position="217"/>
    </location>
</feature>
<sequence length="217" mass="25201">MQRYYHEYEILCRLKGISGVAQVKDIIKYHNTIVLIFHDFQGIPLSRFQKNNTIDIPVFLTIAKQIVEIIQAVHSVDIVHQELEPNHIIVYPENLDICLTGFNQAVFNGELFSQDILDSRTTDSLFYISPEQAKRDKQTLSFESDFYSLGVIFYELLSGKRPFENTDPMELMHSHTTLDPKPPKEMDNRNIPPVLSDMVMKLLCKNDQKKIPKCRRS</sequence>
<comment type="caution">
    <text evidence="2">The sequence shown here is derived from an EMBL/GenBank/DDBJ whole genome shotgun (WGS) entry which is preliminary data.</text>
</comment>
<dbReference type="SUPFAM" id="SSF56112">
    <property type="entry name" value="Protein kinase-like (PK-like)"/>
    <property type="match status" value="1"/>
</dbReference>